<feature type="non-terminal residue" evidence="1">
    <location>
        <position position="216"/>
    </location>
</feature>
<evidence type="ECO:0000313" key="1">
    <source>
        <dbReference type="EMBL" id="SVC29041.1"/>
    </source>
</evidence>
<protein>
    <submittedName>
        <fullName evidence="1">Uncharacterized protein</fullName>
    </submittedName>
</protein>
<dbReference type="EMBL" id="UINC01083384">
    <property type="protein sequence ID" value="SVC29041.1"/>
    <property type="molecule type" value="Genomic_DNA"/>
</dbReference>
<gene>
    <name evidence="1" type="ORF">METZ01_LOCUS281895</name>
</gene>
<proteinExistence type="predicted"/>
<dbReference type="AlphaFoldDB" id="A0A382L2C7"/>
<reference evidence="1" key="1">
    <citation type="submission" date="2018-05" db="EMBL/GenBank/DDBJ databases">
        <authorList>
            <person name="Lanie J.A."/>
            <person name="Ng W.-L."/>
            <person name="Kazmierczak K.M."/>
            <person name="Andrzejewski T.M."/>
            <person name="Davidsen T.M."/>
            <person name="Wayne K.J."/>
            <person name="Tettelin H."/>
            <person name="Glass J.I."/>
            <person name="Rusch D."/>
            <person name="Podicherti R."/>
            <person name="Tsui H.-C.T."/>
            <person name="Winkler M.E."/>
        </authorList>
    </citation>
    <scope>NUCLEOTIDE SEQUENCE</scope>
</reference>
<sequence length="216" mass="24570">MVKPISILLTISLCFGQGVEYSGPEDPAGDIEAEREGYMNGNRVYLYYRNTTELSDWPRSNVSKWPNNPDGTKMLDGIGLLVGARIYIQDDLNDATVDTLPITSLDNISQNEHHILHFLQTSYREEMDTDPTGQIEWGFYPVFGYFNQNSEYPAMSTLPDSWPPSGWPSAEGTKWPGEWDGRFGKGVIYADLETYFVVNDAHDQEYLGDDDHVKYY</sequence>
<name>A0A382L2C7_9ZZZZ</name>
<organism evidence="1">
    <name type="scientific">marine metagenome</name>
    <dbReference type="NCBI Taxonomy" id="408172"/>
    <lineage>
        <taxon>unclassified sequences</taxon>
        <taxon>metagenomes</taxon>
        <taxon>ecological metagenomes</taxon>
    </lineage>
</organism>
<accession>A0A382L2C7</accession>